<comment type="caution">
    <text evidence="1">The sequence shown here is derived from an EMBL/GenBank/DDBJ whole genome shotgun (WGS) entry which is preliminary data.</text>
</comment>
<keyword evidence="2" id="KW-1185">Reference proteome</keyword>
<proteinExistence type="predicted"/>
<gene>
    <name evidence="1" type="ORF">BA195_03975</name>
</gene>
<reference evidence="1 2" key="1">
    <citation type="submission" date="2016-06" db="EMBL/GenBank/DDBJ databases">
        <title>Draft Genome Sequence of Tenacibaculum soleae UCD-KL19.</title>
        <authorList>
            <person name="Eisen J.A."/>
            <person name="Coil D.A."/>
            <person name="Lujan K.M."/>
        </authorList>
    </citation>
    <scope>NUCLEOTIDE SEQUENCE [LARGE SCALE GENOMIC DNA]</scope>
    <source>
        <strain evidence="1 2">UCD-KL19</strain>
    </source>
</reference>
<dbReference type="EMBL" id="MAKX01000001">
    <property type="protein sequence ID" value="OCK43864.1"/>
    <property type="molecule type" value="Genomic_DNA"/>
</dbReference>
<evidence type="ECO:0000313" key="1">
    <source>
        <dbReference type="EMBL" id="OCK43864.1"/>
    </source>
</evidence>
<dbReference type="AlphaFoldDB" id="A0A1B9Y248"/>
<name>A0A1B9Y248_9FLAO</name>
<dbReference type="STRING" id="447689.BA195_03975"/>
<protein>
    <recommendedName>
        <fullName evidence="3">Adhesin domain-containing protein</fullName>
    </recommendedName>
</protein>
<dbReference type="Proteomes" id="UP000093186">
    <property type="component" value="Unassembled WGS sequence"/>
</dbReference>
<evidence type="ECO:0008006" key="3">
    <source>
        <dbReference type="Google" id="ProtNLM"/>
    </source>
</evidence>
<dbReference type="OrthoDB" id="1190410at2"/>
<sequence>MSTSIFSQEKLLKKSQVFAKEITIIADELDDIVIENIEGNKIEVILLDENPNTHHVFIEEENNTLKVGFKLEFDVYEEPVFRKYITKRLQRATAIVKIPKNKEVTVYGKTIGVVSKNYDGDIKVFIDKGNVKLHEVQRSATVALFLGNVSAKLKNKCAINIKTNKGEIVVNDTIFKEKSSINTAKKTSCNFTVKSMNANVNLITK</sequence>
<evidence type="ECO:0000313" key="2">
    <source>
        <dbReference type="Proteomes" id="UP000093186"/>
    </source>
</evidence>
<organism evidence="1 2">
    <name type="scientific">Tenacibaculum soleae</name>
    <dbReference type="NCBI Taxonomy" id="447689"/>
    <lineage>
        <taxon>Bacteria</taxon>
        <taxon>Pseudomonadati</taxon>
        <taxon>Bacteroidota</taxon>
        <taxon>Flavobacteriia</taxon>
        <taxon>Flavobacteriales</taxon>
        <taxon>Flavobacteriaceae</taxon>
        <taxon>Tenacibaculum</taxon>
    </lineage>
</organism>
<dbReference type="RefSeq" id="WP_068702673.1">
    <property type="nucleotide sequence ID" value="NZ_MAKX01000001.1"/>
</dbReference>
<accession>A0A1B9Y248</accession>